<sequence length="213" mass="23973">MFAQPDPVPVQRLHPDKGLRARRPKETIMLQGDCTFEIKDNMLIMEAEPGRDYFANPVSGEIKADAAFAYTTIEGDFTCRAKVQLEHKSQFDGAGLFAFQDDTHWVKACFEQGDYGFKSVVTVMTNDHSDDGYGVTIPGDSIWLQLARTGDVFSIHYSYDGDFYYMSRLARMPFARTLQVGFEAQSPTGEGGKRYFTDFTIVREGLKDSRAGQ</sequence>
<organism evidence="1 2">
    <name type="scientific">Bifidobacterium callitrichidarum</name>
    <dbReference type="NCBI Taxonomy" id="2052941"/>
    <lineage>
        <taxon>Bacteria</taxon>
        <taxon>Bacillati</taxon>
        <taxon>Actinomycetota</taxon>
        <taxon>Actinomycetes</taxon>
        <taxon>Bifidobacteriales</taxon>
        <taxon>Bifidobacteriaceae</taxon>
        <taxon>Bifidobacterium</taxon>
    </lineage>
</organism>
<dbReference type="Gene3D" id="2.60.120.200">
    <property type="match status" value="1"/>
</dbReference>
<dbReference type="EMBL" id="QFFM01000014">
    <property type="protein sequence ID" value="PWG65051.1"/>
    <property type="molecule type" value="Genomic_DNA"/>
</dbReference>
<dbReference type="Pfam" id="PF07081">
    <property type="entry name" value="DUF1349"/>
    <property type="match status" value="1"/>
</dbReference>
<dbReference type="Proteomes" id="UP000245876">
    <property type="component" value="Unassembled WGS sequence"/>
</dbReference>
<name>A0A2U2N792_9BIFI</name>
<accession>A0A2U2N792</accession>
<dbReference type="SUPFAM" id="SSF49899">
    <property type="entry name" value="Concanavalin A-like lectins/glucanases"/>
    <property type="match status" value="1"/>
</dbReference>
<protein>
    <submittedName>
        <fullName evidence="1">DUF1349 domain-containing protein</fullName>
    </submittedName>
</protein>
<dbReference type="InterPro" id="IPR013320">
    <property type="entry name" value="ConA-like_dom_sf"/>
</dbReference>
<evidence type="ECO:0000313" key="1">
    <source>
        <dbReference type="EMBL" id="PWG65051.1"/>
    </source>
</evidence>
<dbReference type="PANTHER" id="PTHR35332">
    <property type="entry name" value="REGULATION OF ENOLASE PROTEIN 1"/>
    <property type="match status" value="1"/>
</dbReference>
<dbReference type="AlphaFoldDB" id="A0A2U2N792"/>
<keyword evidence="2" id="KW-1185">Reference proteome</keyword>
<comment type="caution">
    <text evidence="1">The sequence shown here is derived from an EMBL/GenBank/DDBJ whole genome shotgun (WGS) entry which is preliminary data.</text>
</comment>
<dbReference type="InterPro" id="IPR009784">
    <property type="entry name" value="DUF1349"/>
</dbReference>
<reference evidence="1 2" key="1">
    <citation type="journal article" date="2018" name="Int. J. Syst. Evol. Microbiol.">
        <title>Bifidobacterium callitrichidarum sp. nov. from the faeces of the emperor tamarin (Saguinus imperator).</title>
        <authorList>
            <person name="Modesto M."/>
            <person name="Michelini S."/>
            <person name="Sansosti M.C."/>
            <person name="De Filippo C."/>
            <person name="Cavalieri D."/>
            <person name="Qvirist L."/>
            <person name="Andlid T."/>
            <person name="Spiezio C."/>
            <person name="Sandri C."/>
            <person name="Pascarelli S."/>
            <person name="Sgorbati B."/>
            <person name="Mattarelli P."/>
        </authorList>
    </citation>
    <scope>NUCLEOTIDE SEQUENCE [LARGE SCALE GENOMIC DNA]</scope>
    <source>
        <strain evidence="1 2">TRI 5</strain>
    </source>
</reference>
<evidence type="ECO:0000313" key="2">
    <source>
        <dbReference type="Proteomes" id="UP000245876"/>
    </source>
</evidence>
<gene>
    <name evidence="1" type="ORF">DF196_07875</name>
</gene>
<proteinExistence type="predicted"/>
<dbReference type="PANTHER" id="PTHR35332:SF2">
    <property type="entry name" value="REGULATION OF ENOLASE PROTEIN 1"/>
    <property type="match status" value="1"/>
</dbReference>